<dbReference type="SMART" id="SM00530">
    <property type="entry name" value="HTH_XRE"/>
    <property type="match status" value="1"/>
</dbReference>
<sequence length="304" mass="33848">MREIELAATLKHLIDSGKYAGNRRRVANDLGITPAALSQYLKGQTRPSLENLVAIADLFDVSLDYLMFGEDSAESRLVGRYMEAGFAASRAEAAAEAARVAKIGTIIAEQIASAAQAVAKRPPTFHGMLDHIQALELERYSKHSIVVVMNLDENLRDVDSEFERGVTAGGFLAVVADNLRAGRSYSFVLSQDMSERESRIQQFRDLLRKRRLTEAQISECKFTVATDLFYVGFGLLHLDVDAMRRSSPVLFNFVESYISHEGWIGYTELASNSHFTTSLMDADHRRLAELTVERLTRPAKGNRA</sequence>
<dbReference type="PROSITE" id="PS50943">
    <property type="entry name" value="HTH_CROC1"/>
    <property type="match status" value="1"/>
</dbReference>
<gene>
    <name evidence="2" type="ORF">JK358_06530</name>
</gene>
<evidence type="ECO:0000313" key="3">
    <source>
        <dbReference type="Proteomes" id="UP000602198"/>
    </source>
</evidence>
<dbReference type="Proteomes" id="UP000602198">
    <property type="component" value="Unassembled WGS sequence"/>
</dbReference>
<organism evidence="2 3">
    <name type="scientific">Nocardia acididurans</name>
    <dbReference type="NCBI Taxonomy" id="2802282"/>
    <lineage>
        <taxon>Bacteria</taxon>
        <taxon>Bacillati</taxon>
        <taxon>Actinomycetota</taxon>
        <taxon>Actinomycetes</taxon>
        <taxon>Mycobacteriales</taxon>
        <taxon>Nocardiaceae</taxon>
        <taxon>Nocardia</taxon>
    </lineage>
</organism>
<dbReference type="CDD" id="cd00093">
    <property type="entry name" value="HTH_XRE"/>
    <property type="match status" value="1"/>
</dbReference>
<dbReference type="EMBL" id="JAERRJ010000002">
    <property type="protein sequence ID" value="MBL1074047.1"/>
    <property type="molecule type" value="Genomic_DNA"/>
</dbReference>
<evidence type="ECO:0000259" key="1">
    <source>
        <dbReference type="PROSITE" id="PS50943"/>
    </source>
</evidence>
<dbReference type="Gene3D" id="1.10.260.40">
    <property type="entry name" value="lambda repressor-like DNA-binding domains"/>
    <property type="match status" value="1"/>
</dbReference>
<protein>
    <submittedName>
        <fullName evidence="2">Helix-turn-helix transcriptional regulator</fullName>
    </submittedName>
</protein>
<comment type="caution">
    <text evidence="2">The sequence shown here is derived from an EMBL/GenBank/DDBJ whole genome shotgun (WGS) entry which is preliminary data.</text>
</comment>
<dbReference type="RefSeq" id="WP_201944821.1">
    <property type="nucleotide sequence ID" value="NZ_JAERRJ010000002.1"/>
</dbReference>
<name>A0ABS1M055_9NOCA</name>
<dbReference type="Pfam" id="PF01381">
    <property type="entry name" value="HTH_3"/>
    <property type="match status" value="1"/>
</dbReference>
<dbReference type="SUPFAM" id="SSF47413">
    <property type="entry name" value="lambda repressor-like DNA-binding domains"/>
    <property type="match status" value="1"/>
</dbReference>
<proteinExistence type="predicted"/>
<dbReference type="InterPro" id="IPR010982">
    <property type="entry name" value="Lambda_DNA-bd_dom_sf"/>
</dbReference>
<dbReference type="InterPro" id="IPR001387">
    <property type="entry name" value="Cro/C1-type_HTH"/>
</dbReference>
<accession>A0ABS1M055</accession>
<keyword evidence="3" id="KW-1185">Reference proteome</keyword>
<evidence type="ECO:0000313" key="2">
    <source>
        <dbReference type="EMBL" id="MBL1074047.1"/>
    </source>
</evidence>
<reference evidence="2 3" key="1">
    <citation type="submission" date="2021-01" db="EMBL/GenBank/DDBJ databases">
        <title>WGS of actinomycetes isolated from Thailand.</title>
        <authorList>
            <person name="Thawai C."/>
        </authorList>
    </citation>
    <scope>NUCLEOTIDE SEQUENCE [LARGE SCALE GENOMIC DNA]</scope>
    <source>
        <strain evidence="2 3">LPG 2</strain>
    </source>
</reference>
<feature type="domain" description="HTH cro/C1-type" evidence="1">
    <location>
        <begin position="26"/>
        <end position="66"/>
    </location>
</feature>